<dbReference type="PANTHER" id="PTHR43433:SF5">
    <property type="entry name" value="AB HYDROLASE-1 DOMAIN-CONTAINING PROTEIN"/>
    <property type="match status" value="1"/>
</dbReference>
<sequence>MPFPTPADHSLDQVDPNSAIRLAFPKHFYPNPHTVLFPLGKTTYWLLGPEDGTKVVLVHGISIPCIIWRNVAPYLAESGFRVLVYDLYGRGYSEAPNAIYNHDLYTTQLALLLQHIRWDSAHIVGLSMGGGVAAAFAALFPNLITEKVIFLAAVGLMEELPAEAPAPPDVDPELATDPSNVQKLMPKLQRENLPGFARALASSFRDGPIRGLENAFKMVADTPRLKCCIIHGTGDRTVPLKAGERIKEHISSAQWVPIEGADHDLIIAPEYYEQVRGEILRFLKG</sequence>
<dbReference type="InterPro" id="IPR029058">
    <property type="entry name" value="AB_hydrolase_fold"/>
</dbReference>
<name>A0A0C9V2V3_SPHS4</name>
<dbReference type="Gene3D" id="3.40.50.1820">
    <property type="entry name" value="alpha/beta hydrolase"/>
    <property type="match status" value="1"/>
</dbReference>
<dbReference type="Proteomes" id="UP000054279">
    <property type="component" value="Unassembled WGS sequence"/>
</dbReference>
<dbReference type="OrthoDB" id="408373at2759"/>
<dbReference type="InterPro" id="IPR000073">
    <property type="entry name" value="AB_hydrolase_1"/>
</dbReference>
<accession>A0A0C9V2V3</accession>
<evidence type="ECO:0000259" key="1">
    <source>
        <dbReference type="Pfam" id="PF12697"/>
    </source>
</evidence>
<dbReference type="EMBL" id="KN837182">
    <property type="protein sequence ID" value="KIJ36022.1"/>
    <property type="molecule type" value="Genomic_DNA"/>
</dbReference>
<dbReference type="HOGENOM" id="CLU_020336_11_0_1"/>
<dbReference type="AlphaFoldDB" id="A0A0C9V2V3"/>
<dbReference type="PRINTS" id="PR00111">
    <property type="entry name" value="ABHYDROLASE"/>
</dbReference>
<reference evidence="2 3" key="1">
    <citation type="submission" date="2014-06" db="EMBL/GenBank/DDBJ databases">
        <title>Evolutionary Origins and Diversification of the Mycorrhizal Mutualists.</title>
        <authorList>
            <consortium name="DOE Joint Genome Institute"/>
            <consortium name="Mycorrhizal Genomics Consortium"/>
            <person name="Kohler A."/>
            <person name="Kuo A."/>
            <person name="Nagy L.G."/>
            <person name="Floudas D."/>
            <person name="Copeland A."/>
            <person name="Barry K.W."/>
            <person name="Cichocki N."/>
            <person name="Veneault-Fourrey C."/>
            <person name="LaButti K."/>
            <person name="Lindquist E.A."/>
            <person name="Lipzen A."/>
            <person name="Lundell T."/>
            <person name="Morin E."/>
            <person name="Murat C."/>
            <person name="Riley R."/>
            <person name="Ohm R."/>
            <person name="Sun H."/>
            <person name="Tunlid A."/>
            <person name="Henrissat B."/>
            <person name="Grigoriev I.V."/>
            <person name="Hibbett D.S."/>
            <person name="Martin F."/>
        </authorList>
    </citation>
    <scope>NUCLEOTIDE SEQUENCE [LARGE SCALE GENOMIC DNA]</scope>
    <source>
        <strain evidence="2 3">SS14</strain>
    </source>
</reference>
<evidence type="ECO:0000313" key="2">
    <source>
        <dbReference type="EMBL" id="KIJ36022.1"/>
    </source>
</evidence>
<protein>
    <recommendedName>
        <fullName evidence="1">AB hydrolase-1 domain-containing protein</fullName>
    </recommendedName>
</protein>
<feature type="domain" description="AB hydrolase-1" evidence="1">
    <location>
        <begin position="55"/>
        <end position="271"/>
    </location>
</feature>
<keyword evidence="3" id="KW-1185">Reference proteome</keyword>
<gene>
    <name evidence="2" type="ORF">M422DRAFT_34439</name>
</gene>
<organism evidence="2 3">
    <name type="scientific">Sphaerobolus stellatus (strain SS14)</name>
    <dbReference type="NCBI Taxonomy" id="990650"/>
    <lineage>
        <taxon>Eukaryota</taxon>
        <taxon>Fungi</taxon>
        <taxon>Dikarya</taxon>
        <taxon>Basidiomycota</taxon>
        <taxon>Agaricomycotina</taxon>
        <taxon>Agaricomycetes</taxon>
        <taxon>Phallomycetidae</taxon>
        <taxon>Geastrales</taxon>
        <taxon>Sphaerobolaceae</taxon>
        <taxon>Sphaerobolus</taxon>
    </lineage>
</organism>
<dbReference type="PANTHER" id="PTHR43433">
    <property type="entry name" value="HYDROLASE, ALPHA/BETA FOLD FAMILY PROTEIN"/>
    <property type="match status" value="1"/>
</dbReference>
<evidence type="ECO:0000313" key="3">
    <source>
        <dbReference type="Proteomes" id="UP000054279"/>
    </source>
</evidence>
<dbReference type="Pfam" id="PF12697">
    <property type="entry name" value="Abhydrolase_6"/>
    <property type="match status" value="1"/>
</dbReference>
<dbReference type="SUPFAM" id="SSF53474">
    <property type="entry name" value="alpha/beta-Hydrolases"/>
    <property type="match status" value="1"/>
</dbReference>
<proteinExistence type="predicted"/>
<dbReference type="InterPro" id="IPR050471">
    <property type="entry name" value="AB_hydrolase"/>
</dbReference>